<dbReference type="EMBL" id="GG738858">
    <property type="protein sequence ID" value="EFC46480.1"/>
    <property type="molecule type" value="Genomic_DNA"/>
</dbReference>
<dbReference type="Proteomes" id="UP000006671">
    <property type="component" value="Unassembled WGS sequence"/>
</dbReference>
<feature type="transmembrane region" description="Helical" evidence="2">
    <location>
        <begin position="28"/>
        <end position="49"/>
    </location>
</feature>
<dbReference type="InterPro" id="IPR029787">
    <property type="entry name" value="Nucleotide_cyclase"/>
</dbReference>
<keyword evidence="2" id="KW-0472">Membrane</keyword>
<dbReference type="InParanoid" id="D2V9K9"/>
<evidence type="ECO:0000256" key="1">
    <source>
        <dbReference type="SAM" id="MobiDB-lite"/>
    </source>
</evidence>
<feature type="transmembrane region" description="Helical" evidence="2">
    <location>
        <begin position="370"/>
        <end position="394"/>
    </location>
</feature>
<dbReference type="KEGG" id="ngr:NAEGRDRAFT_65477"/>
<sequence length="797" mass="90197">MQVQPVPEESVSLLESTPKRRKGGCIPLHAFVMITISVLILSGCLLVWLSSFIVSSYSIQNLNTNLIDESAQKISRTLEGFLSPVGKITRMMARDWNKGVVTVSNMRDYLHPIIVEFGFTSAGFFFNDTYSYRYAFSVQGTVSSLFWVYVRQDYGQVISYRDKVNITTGDVIVPNFIKVVPQVVNTFDYWLFMVNYTRDTGSEGAFGDPSFAAGSGFALTYTQWVYDQFLWKNQTKKRFIGLAKINLSLDYIVQYLSSNIDLIGDGYVVVTLNSGIVIGGSINTTVNDGTTVANIFDIETRKAGKTIKKFYEMNGNTFKNFSSKSLTVESEGVKYIVSPFKFRYENLEWNIFFVLYESDVNAPMVMSSSISVGMTVLIIIVGLVASLLTGWLVASPMRFLEKQFEFIRVMKLENVNMTKSSPFREFHSIYGNLNDTVMWLNEIKAFIPEHVFAQLNQSEEISLPPPKETKKHAKKETEFEDMNARQSRSNLGSSQVLSSGSAVSHLARNSSFKSPSIFKTGYLKKGCAFVHVKLEGLSNKDTNFISSFFEKFMSSVGPIIKVQQANIQFITCDEFEFSITSKYVEGKLLEKTIECCNKIVKTIDPNDRIQARIGICCGMAEVGNIGTKTARFYSVHGDVPNCARYYSDLACQYNVNMITDDKNLPLDNFITRPLDRIQIPSNVVLTIYQIIAKKNQENDEWLYELENNKLNDKYNEYSNIFKLFSISDDNYDVAPLINSAKEILDQYKLKGLDESDLSFSNLRNLLHVLSQSPKQEALSILQSYSNTLVKEMKSNKL</sequence>
<reference evidence="3 4" key="1">
    <citation type="journal article" date="2010" name="Cell">
        <title>The genome of Naegleria gruberi illuminates early eukaryotic versatility.</title>
        <authorList>
            <person name="Fritz-Laylin L.K."/>
            <person name="Prochnik S.E."/>
            <person name="Ginger M.L."/>
            <person name="Dacks J.B."/>
            <person name="Carpenter M.L."/>
            <person name="Field M.C."/>
            <person name="Kuo A."/>
            <person name="Paredez A."/>
            <person name="Chapman J."/>
            <person name="Pham J."/>
            <person name="Shu S."/>
            <person name="Neupane R."/>
            <person name="Cipriano M."/>
            <person name="Mancuso J."/>
            <person name="Tu H."/>
            <person name="Salamov A."/>
            <person name="Lindquist E."/>
            <person name="Shapiro H."/>
            <person name="Lucas S."/>
            <person name="Grigoriev I.V."/>
            <person name="Cande W.Z."/>
            <person name="Fulton C."/>
            <person name="Rokhsar D.S."/>
            <person name="Dawson S.C."/>
        </authorList>
    </citation>
    <scope>NUCLEOTIDE SEQUENCE [LARGE SCALE GENOMIC DNA]</scope>
    <source>
        <strain evidence="3 4">NEG-M</strain>
    </source>
</reference>
<accession>D2V9K9</accession>
<proteinExistence type="predicted"/>
<protein>
    <submittedName>
        <fullName evidence="3">Predicted protein</fullName>
    </submittedName>
</protein>
<dbReference type="AlphaFoldDB" id="D2V9K9"/>
<keyword evidence="4" id="KW-1185">Reference proteome</keyword>
<dbReference type="Gene3D" id="3.30.450.20">
    <property type="entry name" value="PAS domain"/>
    <property type="match status" value="1"/>
</dbReference>
<keyword evidence="2" id="KW-0812">Transmembrane</keyword>
<evidence type="ECO:0000313" key="3">
    <source>
        <dbReference type="EMBL" id="EFC46480.1"/>
    </source>
</evidence>
<name>D2V9K9_NAEGR</name>
<dbReference type="VEuPathDB" id="AmoebaDB:NAEGRDRAFT_65477"/>
<feature type="region of interest" description="Disordered" evidence="1">
    <location>
        <begin position="462"/>
        <end position="495"/>
    </location>
</feature>
<evidence type="ECO:0000313" key="4">
    <source>
        <dbReference type="Proteomes" id="UP000006671"/>
    </source>
</evidence>
<dbReference type="GeneID" id="8859845"/>
<dbReference type="SUPFAM" id="SSF55073">
    <property type="entry name" value="Nucleotide cyclase"/>
    <property type="match status" value="1"/>
</dbReference>
<organism evidence="4">
    <name type="scientific">Naegleria gruberi</name>
    <name type="common">Amoeba</name>
    <dbReference type="NCBI Taxonomy" id="5762"/>
    <lineage>
        <taxon>Eukaryota</taxon>
        <taxon>Discoba</taxon>
        <taxon>Heterolobosea</taxon>
        <taxon>Tetramitia</taxon>
        <taxon>Eutetramitia</taxon>
        <taxon>Vahlkampfiidae</taxon>
        <taxon>Naegleria</taxon>
    </lineage>
</organism>
<keyword evidence="2" id="KW-1133">Transmembrane helix</keyword>
<gene>
    <name evidence="3" type="ORF">NAEGRDRAFT_65477</name>
</gene>
<evidence type="ECO:0000256" key="2">
    <source>
        <dbReference type="SAM" id="Phobius"/>
    </source>
</evidence>
<dbReference type="Gene3D" id="3.30.70.1230">
    <property type="entry name" value="Nucleotide cyclase"/>
    <property type="match status" value="1"/>
</dbReference>
<dbReference type="RefSeq" id="XP_002679224.1">
    <property type="nucleotide sequence ID" value="XM_002679178.1"/>
</dbReference>